<evidence type="ECO:0008006" key="6">
    <source>
        <dbReference type="Google" id="ProtNLM"/>
    </source>
</evidence>
<proteinExistence type="predicted"/>
<dbReference type="RefSeq" id="WP_041060575.1">
    <property type="nucleotide sequence ID" value="NZ_JXAL01000003.1"/>
</dbReference>
<keyword evidence="2" id="KW-1282">Carboxysome</keyword>
<evidence type="ECO:0000313" key="5">
    <source>
        <dbReference type="Proteomes" id="UP000054526"/>
    </source>
</evidence>
<dbReference type="PROSITE" id="PS51932">
    <property type="entry name" value="BMV"/>
    <property type="match status" value="1"/>
</dbReference>
<gene>
    <name evidence="4" type="ORF">SD71_05085</name>
</gene>
<comment type="subcellular location">
    <subcellularLocation>
        <location evidence="1">Carboxysome</location>
    </subcellularLocation>
</comment>
<evidence type="ECO:0000256" key="1">
    <source>
        <dbReference type="ARBA" id="ARBA00023587"/>
    </source>
</evidence>
<comment type="caution">
    <text evidence="4">The sequence shown here is derived from an EMBL/GenBank/DDBJ whole genome shotgun (WGS) entry which is preliminary data.</text>
</comment>
<keyword evidence="5" id="KW-1185">Reference proteome</keyword>
<dbReference type="Pfam" id="PF03319">
    <property type="entry name" value="EutN_CcmL"/>
    <property type="match status" value="1"/>
</dbReference>
<dbReference type="InterPro" id="IPR004992">
    <property type="entry name" value="EutN_CcmL"/>
</dbReference>
<name>A0ABR5A7S2_9BACL</name>
<accession>A0ABR5A7S2</accession>
<reference evidence="4 5" key="1">
    <citation type="submission" date="2014-12" db="EMBL/GenBank/DDBJ databases">
        <title>Draft genome sequence of Cohnella kolymensis strain B-2846.</title>
        <authorList>
            <person name="Karlyshev A.V."/>
            <person name="Kudryashova E.B."/>
        </authorList>
    </citation>
    <scope>NUCLEOTIDE SEQUENCE [LARGE SCALE GENOMIC DNA]</scope>
    <source>
        <strain evidence="4 5">VKM B-2846</strain>
    </source>
</reference>
<evidence type="ECO:0000256" key="2">
    <source>
        <dbReference type="ARBA" id="ARBA00023669"/>
    </source>
</evidence>
<dbReference type="PANTHER" id="PTHR36539">
    <property type="entry name" value="ETHANOLAMINE UTILIZATION PROTEIN EUTN"/>
    <property type="match status" value="1"/>
</dbReference>
<protein>
    <recommendedName>
        <fullName evidence="6">Ethanolamine utilization protein EutN</fullName>
    </recommendedName>
</protein>
<evidence type="ECO:0000313" key="4">
    <source>
        <dbReference type="EMBL" id="KIL37069.1"/>
    </source>
</evidence>
<dbReference type="SUPFAM" id="SSF159133">
    <property type="entry name" value="EutN/CcmL-like"/>
    <property type="match status" value="1"/>
</dbReference>
<dbReference type="CDD" id="cd01614">
    <property type="entry name" value="EutN_CcmL"/>
    <property type="match status" value="1"/>
</dbReference>
<sequence length="89" mass="9500">MYIGKVVGTVICTRKDESLTGLKLLVVQPLGDDLAPKGKPVIAIDTIGKAGRDDIVYLAKSKESSIPLDNPLVPSDAGVMGIIDQYYIK</sequence>
<dbReference type="Proteomes" id="UP000054526">
    <property type="component" value="Unassembled WGS sequence"/>
</dbReference>
<dbReference type="EMBL" id="JXAL01000003">
    <property type="protein sequence ID" value="KIL37069.1"/>
    <property type="molecule type" value="Genomic_DNA"/>
</dbReference>
<dbReference type="InterPro" id="IPR036677">
    <property type="entry name" value="EutN_CcmL_sf"/>
</dbReference>
<dbReference type="Gene3D" id="2.40.50.220">
    <property type="entry name" value="EutN/Ccml"/>
    <property type="match status" value="1"/>
</dbReference>
<evidence type="ECO:0000256" key="3">
    <source>
        <dbReference type="ARBA" id="ARBA00024446"/>
    </source>
</evidence>
<dbReference type="PANTHER" id="PTHR36539:SF1">
    <property type="entry name" value="BACTERIAL MICROCOMPARTMENT SHELL VERTEX PROTEIN EUTN"/>
    <property type="match status" value="1"/>
</dbReference>
<organism evidence="4 5">
    <name type="scientific">Cohnella kolymensis</name>
    <dbReference type="NCBI Taxonomy" id="1590652"/>
    <lineage>
        <taxon>Bacteria</taxon>
        <taxon>Bacillati</taxon>
        <taxon>Bacillota</taxon>
        <taxon>Bacilli</taxon>
        <taxon>Bacillales</taxon>
        <taxon>Paenibacillaceae</taxon>
        <taxon>Cohnella</taxon>
    </lineage>
</organism>
<keyword evidence="3" id="KW-1283">Bacterial microcompartment</keyword>